<proteinExistence type="predicted"/>
<dbReference type="Proteomes" id="UP000299102">
    <property type="component" value="Unassembled WGS sequence"/>
</dbReference>
<dbReference type="AlphaFoldDB" id="A0A4C1ZDD2"/>
<comment type="caution">
    <text evidence="1">The sequence shown here is derived from an EMBL/GenBank/DDBJ whole genome shotgun (WGS) entry which is preliminary data.</text>
</comment>
<accession>A0A4C1ZDD2</accession>
<name>A0A4C1ZDD2_EUMVA</name>
<evidence type="ECO:0000313" key="2">
    <source>
        <dbReference type="Proteomes" id="UP000299102"/>
    </source>
</evidence>
<keyword evidence="2" id="KW-1185">Reference proteome</keyword>
<organism evidence="1 2">
    <name type="scientific">Eumeta variegata</name>
    <name type="common">Bagworm moth</name>
    <name type="synonym">Eumeta japonica</name>
    <dbReference type="NCBI Taxonomy" id="151549"/>
    <lineage>
        <taxon>Eukaryota</taxon>
        <taxon>Metazoa</taxon>
        <taxon>Ecdysozoa</taxon>
        <taxon>Arthropoda</taxon>
        <taxon>Hexapoda</taxon>
        <taxon>Insecta</taxon>
        <taxon>Pterygota</taxon>
        <taxon>Neoptera</taxon>
        <taxon>Endopterygota</taxon>
        <taxon>Lepidoptera</taxon>
        <taxon>Glossata</taxon>
        <taxon>Ditrysia</taxon>
        <taxon>Tineoidea</taxon>
        <taxon>Psychidae</taxon>
        <taxon>Oiketicinae</taxon>
        <taxon>Eumeta</taxon>
    </lineage>
</organism>
<protein>
    <submittedName>
        <fullName evidence="1">Uncharacterized protein</fullName>
    </submittedName>
</protein>
<dbReference type="EMBL" id="BGZK01001758">
    <property type="protein sequence ID" value="GBP85768.1"/>
    <property type="molecule type" value="Genomic_DNA"/>
</dbReference>
<evidence type="ECO:0000313" key="1">
    <source>
        <dbReference type="EMBL" id="GBP85768.1"/>
    </source>
</evidence>
<gene>
    <name evidence="1" type="ORF">EVAR_63888_1</name>
</gene>
<reference evidence="1 2" key="1">
    <citation type="journal article" date="2019" name="Commun. Biol.">
        <title>The bagworm genome reveals a unique fibroin gene that provides high tensile strength.</title>
        <authorList>
            <person name="Kono N."/>
            <person name="Nakamura H."/>
            <person name="Ohtoshi R."/>
            <person name="Tomita M."/>
            <person name="Numata K."/>
            <person name="Arakawa K."/>
        </authorList>
    </citation>
    <scope>NUCLEOTIDE SEQUENCE [LARGE SCALE GENOMIC DNA]</scope>
</reference>
<sequence>MISIDFAVGARHILRNRDGGTTGCTIVMQHYRIEVVVDSMLKRCASKRVLIVPQWSPPPMDTRYSKGATGACVRIGYMMEKEWADEEGRGLMEGGCGVMEGSEPLEVSLTGRNDCKRGRDLDELLSMQVCDRSRPCELNHWLLRHNAYVSDLLSNGMAAPVIPTIPGMRSSRVLSEEHKPSESMGLIT</sequence>